<accession>A0A7R9D9P7</accession>
<reference evidence="1" key="1">
    <citation type="submission" date="2020-11" db="EMBL/GenBank/DDBJ databases">
        <authorList>
            <person name="Tran Van P."/>
        </authorList>
    </citation>
    <scope>NUCLEOTIDE SEQUENCE</scope>
</reference>
<name>A0A7R9D9P7_TIMPO</name>
<dbReference type="EMBL" id="OD004926">
    <property type="protein sequence ID" value="CAD7410703.1"/>
    <property type="molecule type" value="Genomic_DNA"/>
</dbReference>
<proteinExistence type="predicted"/>
<dbReference type="AlphaFoldDB" id="A0A7R9D9P7"/>
<sequence>MSHYLLVHFERRNELLIHRTSLAPVAGLGSPCVVQPSRILLKADSY</sequence>
<organism evidence="1">
    <name type="scientific">Timema poppense</name>
    <name type="common">Walking stick</name>
    <dbReference type="NCBI Taxonomy" id="170557"/>
    <lineage>
        <taxon>Eukaryota</taxon>
        <taxon>Metazoa</taxon>
        <taxon>Ecdysozoa</taxon>
        <taxon>Arthropoda</taxon>
        <taxon>Hexapoda</taxon>
        <taxon>Insecta</taxon>
        <taxon>Pterygota</taxon>
        <taxon>Neoptera</taxon>
        <taxon>Polyneoptera</taxon>
        <taxon>Phasmatodea</taxon>
        <taxon>Timematodea</taxon>
        <taxon>Timematoidea</taxon>
        <taxon>Timematidae</taxon>
        <taxon>Timema</taxon>
    </lineage>
</organism>
<evidence type="ECO:0000313" key="1">
    <source>
        <dbReference type="EMBL" id="CAD7410703.1"/>
    </source>
</evidence>
<protein>
    <submittedName>
        <fullName evidence="1">Uncharacterized protein</fullName>
    </submittedName>
</protein>
<gene>
    <name evidence="1" type="ORF">TPSB3V08_LOCUS7504</name>
</gene>